<dbReference type="InterPro" id="IPR028973">
    <property type="entry name" value="PhnB-like"/>
</dbReference>
<dbReference type="OrthoDB" id="9795306at2"/>
<dbReference type="SUPFAM" id="SSF54593">
    <property type="entry name" value="Glyoxalase/Bleomycin resistance protein/Dihydroxybiphenyl dioxygenase"/>
    <property type="match status" value="1"/>
</dbReference>
<dbReference type="PANTHER" id="PTHR33990">
    <property type="entry name" value="PROTEIN YJDN-RELATED"/>
    <property type="match status" value="1"/>
</dbReference>
<name>A0A285CMZ5_9BACI</name>
<accession>A0A285CMZ5</accession>
<evidence type="ECO:0000259" key="1">
    <source>
        <dbReference type="Pfam" id="PF06983"/>
    </source>
</evidence>
<protein>
    <submittedName>
        <fullName evidence="2">PhnB protein</fullName>
    </submittedName>
</protein>
<feature type="domain" description="PhnB-like" evidence="1">
    <location>
        <begin position="6"/>
        <end position="131"/>
    </location>
</feature>
<dbReference type="RefSeq" id="WP_097157887.1">
    <property type="nucleotide sequence ID" value="NZ_JBEPMQ010000001.1"/>
</dbReference>
<dbReference type="InterPro" id="IPR029068">
    <property type="entry name" value="Glyas_Bleomycin-R_OHBP_Dase"/>
</dbReference>
<evidence type="ECO:0000313" key="3">
    <source>
        <dbReference type="Proteomes" id="UP000219546"/>
    </source>
</evidence>
<evidence type="ECO:0000313" key="2">
    <source>
        <dbReference type="EMBL" id="SNX68805.1"/>
    </source>
</evidence>
<reference evidence="2 3" key="1">
    <citation type="submission" date="2017-08" db="EMBL/GenBank/DDBJ databases">
        <authorList>
            <person name="de Groot N.N."/>
        </authorList>
    </citation>
    <scope>NUCLEOTIDE SEQUENCE [LARGE SCALE GENOMIC DNA]</scope>
    <source>
        <strain evidence="2 3">JC228</strain>
    </source>
</reference>
<dbReference type="Gene3D" id="3.10.180.10">
    <property type="entry name" value="2,3-Dihydroxybiphenyl 1,2-Dioxygenase, domain 1"/>
    <property type="match status" value="1"/>
</dbReference>
<gene>
    <name evidence="2" type="ORF">SAMN05877753_102737</name>
</gene>
<sequence>MKNPATPYLMFNGQAKEALEYYKDVFNGEVIDSQTYGEADFPTPPEADELLIHARFQKGDFLLMMSDAFPGQAVEIGSNISLVLELESEQEIQTTYDALKEKGSVLMELQDTFWGAKYAKVKDPFGIIWDLNYTKA</sequence>
<dbReference type="AlphaFoldDB" id="A0A285CMZ5"/>
<proteinExistence type="predicted"/>
<dbReference type="CDD" id="cd06588">
    <property type="entry name" value="PhnB_like"/>
    <property type="match status" value="1"/>
</dbReference>
<dbReference type="Proteomes" id="UP000219546">
    <property type="component" value="Unassembled WGS sequence"/>
</dbReference>
<dbReference type="PANTHER" id="PTHR33990:SF1">
    <property type="entry name" value="PROTEIN YJDN"/>
    <property type="match status" value="1"/>
</dbReference>
<keyword evidence="3" id="KW-1185">Reference proteome</keyword>
<dbReference type="EMBL" id="OAOP01000002">
    <property type="protein sequence ID" value="SNX68805.1"/>
    <property type="molecule type" value="Genomic_DNA"/>
</dbReference>
<organism evidence="2 3">
    <name type="scientific">Bacillus oleivorans</name>
    <dbReference type="NCBI Taxonomy" id="1448271"/>
    <lineage>
        <taxon>Bacteria</taxon>
        <taxon>Bacillati</taxon>
        <taxon>Bacillota</taxon>
        <taxon>Bacilli</taxon>
        <taxon>Bacillales</taxon>
        <taxon>Bacillaceae</taxon>
        <taxon>Bacillus</taxon>
    </lineage>
</organism>
<dbReference type="Pfam" id="PF06983">
    <property type="entry name" value="3-dmu-9_3-mt"/>
    <property type="match status" value="1"/>
</dbReference>